<organism evidence="3 4">
    <name type="scientific">Dunaliella salina</name>
    <name type="common">Green alga</name>
    <name type="synonym">Protococcus salinus</name>
    <dbReference type="NCBI Taxonomy" id="3046"/>
    <lineage>
        <taxon>Eukaryota</taxon>
        <taxon>Viridiplantae</taxon>
        <taxon>Chlorophyta</taxon>
        <taxon>core chlorophytes</taxon>
        <taxon>Chlorophyceae</taxon>
        <taxon>CS clade</taxon>
        <taxon>Chlamydomonadales</taxon>
        <taxon>Dunaliellaceae</taxon>
        <taxon>Dunaliella</taxon>
    </lineage>
</organism>
<sequence>MAKPAEEPTSSETPTNSSHDSGSSNIKVSPSDVVAAGCAAIAAGALFGGASAYRSGSKSLMEDGINPSNRMRMIPVAVKTLLLSTVFTGVLGSMGFVALKSAGVFSTDVAELPSAKEAVRLLREPRAYLRELVQAEERKASSSDRQP</sequence>
<evidence type="ECO:0000313" key="4">
    <source>
        <dbReference type="Proteomes" id="UP000815325"/>
    </source>
</evidence>
<gene>
    <name evidence="3" type="ORF">DUNSADRAFT_11585</name>
</gene>
<reference evidence="3" key="1">
    <citation type="submission" date="2017-08" db="EMBL/GenBank/DDBJ databases">
        <authorList>
            <person name="Polle J.E."/>
            <person name="Barry K."/>
            <person name="Cushman J."/>
            <person name="Schmutz J."/>
            <person name="Tran D."/>
            <person name="Hathwaick L.T."/>
            <person name="Yim W.C."/>
            <person name="Jenkins J."/>
            <person name="Mckie-Krisberg Z.M."/>
            <person name="Prochnik S."/>
            <person name="Lindquist E."/>
            <person name="Dockter R.B."/>
            <person name="Adam C."/>
            <person name="Molina H."/>
            <person name="Bunkerborg J."/>
            <person name="Jin E."/>
            <person name="Buchheim M."/>
            <person name="Magnuson J."/>
        </authorList>
    </citation>
    <scope>NUCLEOTIDE SEQUENCE</scope>
    <source>
        <strain evidence="3">CCAP 19/18</strain>
    </source>
</reference>
<keyword evidence="2" id="KW-0472">Membrane</keyword>
<keyword evidence="2" id="KW-1133">Transmembrane helix</keyword>
<feature type="transmembrane region" description="Helical" evidence="2">
    <location>
        <begin position="33"/>
        <end position="53"/>
    </location>
</feature>
<keyword evidence="4" id="KW-1185">Reference proteome</keyword>
<accession>A0ABQ7GDB3</accession>
<evidence type="ECO:0000256" key="2">
    <source>
        <dbReference type="SAM" id="Phobius"/>
    </source>
</evidence>
<evidence type="ECO:0000313" key="3">
    <source>
        <dbReference type="EMBL" id="KAF5832513.1"/>
    </source>
</evidence>
<proteinExistence type="predicted"/>
<evidence type="ECO:0008006" key="5">
    <source>
        <dbReference type="Google" id="ProtNLM"/>
    </source>
</evidence>
<dbReference type="Proteomes" id="UP000815325">
    <property type="component" value="Unassembled WGS sequence"/>
</dbReference>
<comment type="caution">
    <text evidence="3">The sequence shown here is derived from an EMBL/GenBank/DDBJ whole genome shotgun (WGS) entry which is preliminary data.</text>
</comment>
<dbReference type="EMBL" id="MU069867">
    <property type="protein sequence ID" value="KAF5832513.1"/>
    <property type="molecule type" value="Genomic_DNA"/>
</dbReference>
<protein>
    <recommendedName>
        <fullName evidence="5">Transmembrane protein 242</fullName>
    </recommendedName>
</protein>
<feature type="compositionally biased region" description="Low complexity" evidence="1">
    <location>
        <begin position="7"/>
        <end position="18"/>
    </location>
</feature>
<feature type="region of interest" description="Disordered" evidence="1">
    <location>
        <begin position="1"/>
        <end position="26"/>
    </location>
</feature>
<evidence type="ECO:0000256" key="1">
    <source>
        <dbReference type="SAM" id="MobiDB-lite"/>
    </source>
</evidence>
<feature type="transmembrane region" description="Helical" evidence="2">
    <location>
        <begin position="74"/>
        <end position="99"/>
    </location>
</feature>
<name>A0ABQ7GDB3_DUNSA</name>
<keyword evidence="2" id="KW-0812">Transmembrane</keyword>